<dbReference type="PIRSF" id="PIRSF004925">
    <property type="entry name" value="HcaT"/>
    <property type="match status" value="1"/>
</dbReference>
<keyword evidence="5" id="KW-0812">Transmembrane</keyword>
<dbReference type="InterPro" id="IPR024989">
    <property type="entry name" value="MFS_assoc_dom"/>
</dbReference>
<protein>
    <submittedName>
        <fullName evidence="9">PPP family 3-phenylpropionic acid transporter</fullName>
    </submittedName>
</protein>
<comment type="caution">
    <text evidence="9">The sequence shown here is derived from an EMBL/GenBank/DDBJ whole genome shotgun (WGS) entry which is preliminary data.</text>
</comment>
<dbReference type="NCBIfam" id="NF037955">
    <property type="entry name" value="mfs"/>
    <property type="match status" value="1"/>
</dbReference>
<evidence type="ECO:0000259" key="8">
    <source>
        <dbReference type="Pfam" id="PF12832"/>
    </source>
</evidence>
<keyword evidence="6" id="KW-1133">Transmembrane helix</keyword>
<proteinExistence type="predicted"/>
<keyword evidence="7" id="KW-0472">Membrane</keyword>
<evidence type="ECO:0000256" key="6">
    <source>
        <dbReference type="ARBA" id="ARBA00022989"/>
    </source>
</evidence>
<reference evidence="9 10" key="1">
    <citation type="submission" date="2018-05" db="EMBL/GenBank/DDBJ databases">
        <title>Genomic Encyclopedia of Type Strains, Phase IV (KMG-V): Genome sequencing to study the core and pangenomes of soil and plant-associated prokaryotes.</title>
        <authorList>
            <person name="Whitman W."/>
        </authorList>
    </citation>
    <scope>NUCLEOTIDE SEQUENCE [LARGE SCALE GENOMIC DNA]</scope>
    <source>
        <strain evidence="9 10">SLV-132</strain>
    </source>
</reference>
<dbReference type="RefSeq" id="WP_109583533.1">
    <property type="nucleotide sequence ID" value="NZ_JACBYU010000003.1"/>
</dbReference>
<comment type="subcellular location">
    <subcellularLocation>
        <location evidence="1">Cell inner membrane</location>
        <topology evidence="1">Multi-pass membrane protein</topology>
    </subcellularLocation>
</comment>
<dbReference type="OrthoDB" id="8639149at2"/>
<keyword evidence="2" id="KW-0813">Transport</keyword>
<dbReference type="PANTHER" id="PTHR23522:SF10">
    <property type="entry name" value="3-PHENYLPROPIONIC ACID TRANSPORTER-RELATED"/>
    <property type="match status" value="1"/>
</dbReference>
<dbReference type="EMBL" id="QGGT01000002">
    <property type="protein sequence ID" value="PWK35483.1"/>
    <property type="molecule type" value="Genomic_DNA"/>
</dbReference>
<evidence type="ECO:0000313" key="9">
    <source>
        <dbReference type="EMBL" id="PWK35483.1"/>
    </source>
</evidence>
<evidence type="ECO:0000313" key="10">
    <source>
        <dbReference type="Proteomes" id="UP000245754"/>
    </source>
</evidence>
<keyword evidence="4" id="KW-0997">Cell inner membrane</keyword>
<dbReference type="Proteomes" id="UP000245754">
    <property type="component" value="Unassembled WGS sequence"/>
</dbReference>
<sequence length="398" mass="41600">MSLPVIDSRPSGRTSAAFYLYYVSLYAPVAITISFFPLWIRAQGLSEQQTGLVLALGAGLAVLVNPMIGAMADQARSRKTILLAMVAASAMSAAMLTIANGFVGVLLVFLATRACSASLLPLSESIAIAGVARHGLDFGRLRSAGSMAVVAMSIVLGWLVDRAGTDIIAIVFLVAYIAQGIVGLALPGDAVRVGQRVQGPIMQVLRRPGFLLFLCSAAVSQACHGFFYSYGVLFWKREGFSGATIGYLWALGVVAEIVVFTVGARIVSRASAPRLIALACAASALRWTLIGMAPRMDVAIFAQLLQGATLGFTQLGAAEYMRTRMPANVLSSSTGVYAAFTGLLTAVCVYAGSFLFANVGGRAFLLPATLCLLGVGSALMLARSRAERHASLAEAGTT</sequence>
<evidence type="ECO:0000256" key="4">
    <source>
        <dbReference type="ARBA" id="ARBA00022519"/>
    </source>
</evidence>
<evidence type="ECO:0000256" key="3">
    <source>
        <dbReference type="ARBA" id="ARBA00022475"/>
    </source>
</evidence>
<dbReference type="SUPFAM" id="SSF103473">
    <property type="entry name" value="MFS general substrate transporter"/>
    <property type="match status" value="1"/>
</dbReference>
<accession>A0A316EX14</accession>
<dbReference type="GO" id="GO:0015528">
    <property type="term" value="F:lactose:proton symporter activity"/>
    <property type="evidence" value="ECO:0007669"/>
    <property type="project" value="TreeGrafter"/>
</dbReference>
<dbReference type="GO" id="GO:0030395">
    <property type="term" value="F:lactose binding"/>
    <property type="evidence" value="ECO:0007669"/>
    <property type="project" value="TreeGrafter"/>
</dbReference>
<dbReference type="PANTHER" id="PTHR23522">
    <property type="entry name" value="BLL5896 PROTEIN"/>
    <property type="match status" value="1"/>
</dbReference>
<dbReference type="AlphaFoldDB" id="A0A316EX14"/>
<dbReference type="InterPro" id="IPR036259">
    <property type="entry name" value="MFS_trans_sf"/>
</dbReference>
<evidence type="ECO:0000256" key="1">
    <source>
        <dbReference type="ARBA" id="ARBA00004429"/>
    </source>
</evidence>
<keyword evidence="3" id="KW-1003">Cell membrane</keyword>
<keyword evidence="10" id="KW-1185">Reference proteome</keyword>
<dbReference type="InterPro" id="IPR026032">
    <property type="entry name" value="HcaT-like"/>
</dbReference>
<evidence type="ECO:0000256" key="7">
    <source>
        <dbReference type="ARBA" id="ARBA00023136"/>
    </source>
</evidence>
<organism evidence="9 10">
    <name type="scientific">Cupriavidus plantarum</name>
    <dbReference type="NCBI Taxonomy" id="942865"/>
    <lineage>
        <taxon>Bacteria</taxon>
        <taxon>Pseudomonadati</taxon>
        <taxon>Pseudomonadota</taxon>
        <taxon>Betaproteobacteria</taxon>
        <taxon>Burkholderiales</taxon>
        <taxon>Burkholderiaceae</taxon>
        <taxon>Cupriavidus</taxon>
    </lineage>
</organism>
<feature type="domain" description="Major facilitator superfamily associated" evidence="8">
    <location>
        <begin position="21"/>
        <end position="356"/>
    </location>
</feature>
<dbReference type="GO" id="GO:0005886">
    <property type="term" value="C:plasma membrane"/>
    <property type="evidence" value="ECO:0007669"/>
    <property type="project" value="UniProtKB-SubCell"/>
</dbReference>
<dbReference type="Pfam" id="PF12832">
    <property type="entry name" value="MFS_1_like"/>
    <property type="match status" value="1"/>
</dbReference>
<gene>
    <name evidence="9" type="ORF">C7419_102761</name>
</gene>
<evidence type="ECO:0000256" key="5">
    <source>
        <dbReference type="ARBA" id="ARBA00022692"/>
    </source>
</evidence>
<name>A0A316EX14_9BURK</name>
<evidence type="ECO:0000256" key="2">
    <source>
        <dbReference type="ARBA" id="ARBA00022448"/>
    </source>
</evidence>
<dbReference type="Gene3D" id="1.20.1250.20">
    <property type="entry name" value="MFS general substrate transporter like domains"/>
    <property type="match status" value="2"/>
</dbReference>